<dbReference type="Proteomes" id="UP001481413">
    <property type="component" value="Unassembled WGS sequence"/>
</dbReference>
<comment type="caution">
    <text evidence="3">The sequence shown here is derived from an EMBL/GenBank/DDBJ whole genome shotgun (WGS) entry which is preliminary data.</text>
</comment>
<dbReference type="RefSeq" id="WP_353293557.1">
    <property type="nucleotide sequence ID" value="NZ_BAABWH010000001.1"/>
</dbReference>
<protein>
    <recommendedName>
        <fullName evidence="2">SHOCT domain-containing protein</fullName>
    </recommendedName>
</protein>
<keyword evidence="1" id="KW-0732">Signal</keyword>
<organism evidence="3 4">
    <name type="scientific">Thalassolituus maritimus</name>
    <dbReference type="NCBI Taxonomy" id="484498"/>
    <lineage>
        <taxon>Bacteria</taxon>
        <taxon>Pseudomonadati</taxon>
        <taxon>Pseudomonadota</taxon>
        <taxon>Gammaproteobacteria</taxon>
        <taxon>Oceanospirillales</taxon>
        <taxon>Oceanospirillaceae</taxon>
        <taxon>Thalassolituus</taxon>
    </lineage>
</organism>
<keyword evidence="4" id="KW-1185">Reference proteome</keyword>
<accession>A0ABP9ZWX2</accession>
<evidence type="ECO:0000313" key="3">
    <source>
        <dbReference type="EMBL" id="GAA6144633.1"/>
    </source>
</evidence>
<proteinExistence type="predicted"/>
<name>A0ABP9ZWX2_9GAMM</name>
<reference evidence="3 4" key="1">
    <citation type="submission" date="2024-04" db="EMBL/GenBank/DDBJ databases">
        <title>Draft genome sequence of Thalassolituus maritimus NBRC 116585.</title>
        <authorList>
            <person name="Miyakawa T."/>
            <person name="Kusuya Y."/>
            <person name="Miura T."/>
        </authorList>
    </citation>
    <scope>NUCLEOTIDE SEQUENCE [LARGE SCALE GENOMIC DNA]</scope>
    <source>
        <strain evidence="3 4">5NW40-0001</strain>
    </source>
</reference>
<feature type="chain" id="PRO_5045982754" description="SHOCT domain-containing protein" evidence="1">
    <location>
        <begin position="21"/>
        <end position="148"/>
    </location>
</feature>
<sequence length="148" mass="16229">MKYAQHAVLCTALICSSAVAKTKDEVAIKLASDVTHCTFIVTETVGAGNEESALAKHRKRASEAEADTLVIVDSSTTRYRKPSLAGGIQSVTKVSVEAGYYQCSKENQTEQTSSSVKDRLQQLKELREEGLIDNDEYKMKKADILKDL</sequence>
<evidence type="ECO:0000313" key="4">
    <source>
        <dbReference type="Proteomes" id="UP001481413"/>
    </source>
</evidence>
<gene>
    <name evidence="3" type="ORF">NBRC116585_07500</name>
</gene>
<evidence type="ECO:0000259" key="2">
    <source>
        <dbReference type="Pfam" id="PF09851"/>
    </source>
</evidence>
<dbReference type="Pfam" id="PF09851">
    <property type="entry name" value="SHOCT"/>
    <property type="match status" value="1"/>
</dbReference>
<feature type="signal peptide" evidence="1">
    <location>
        <begin position="1"/>
        <end position="20"/>
    </location>
</feature>
<dbReference type="EMBL" id="BAABWH010000001">
    <property type="protein sequence ID" value="GAA6144633.1"/>
    <property type="molecule type" value="Genomic_DNA"/>
</dbReference>
<feature type="domain" description="SHOCT" evidence="2">
    <location>
        <begin position="118"/>
        <end position="145"/>
    </location>
</feature>
<dbReference type="InterPro" id="IPR018649">
    <property type="entry name" value="SHOCT"/>
</dbReference>
<evidence type="ECO:0000256" key="1">
    <source>
        <dbReference type="SAM" id="SignalP"/>
    </source>
</evidence>